<comment type="caution">
    <text evidence="7">The sequence shown here is derived from an EMBL/GenBank/DDBJ whole genome shotgun (WGS) entry which is preliminary data.</text>
</comment>
<dbReference type="InterPro" id="IPR012318">
    <property type="entry name" value="HTH_CRP"/>
</dbReference>
<sequence>MNAPVANAQAKMLNATPIAFPCSSAPVTRVTQVQTYAGGKEIYTPGEKSGTFYEVEFGAVRLHRLLSDGRRQVIGFYLAGETFGFEADRTHAFFAEAIVPTGLRSFSQPGSGDDILKLALRGMLRAQEHLAVIGRQTAVERIAGFLLDMANRQGNLDHFDLPMSRLDIADYLGLTIETVSRVFAKLRASNLIKLQSVRCVQIQDFKALASLCA</sequence>
<evidence type="ECO:0000256" key="2">
    <source>
        <dbReference type="ARBA" id="ARBA00023125"/>
    </source>
</evidence>
<feature type="domain" description="HTH crp-type" evidence="6">
    <location>
        <begin position="136"/>
        <end position="206"/>
    </location>
</feature>
<proteinExistence type="predicted"/>
<dbReference type="SUPFAM" id="SSF51206">
    <property type="entry name" value="cAMP-binding domain-like"/>
    <property type="match status" value="1"/>
</dbReference>
<dbReference type="SUPFAM" id="SSF46785">
    <property type="entry name" value="Winged helix' DNA-binding domain"/>
    <property type="match status" value="1"/>
</dbReference>
<dbReference type="CDD" id="cd00092">
    <property type="entry name" value="HTH_CRP"/>
    <property type="match status" value="1"/>
</dbReference>
<dbReference type="PROSITE" id="PS51063">
    <property type="entry name" value="HTH_CRP_2"/>
    <property type="match status" value="1"/>
</dbReference>
<evidence type="ECO:0000259" key="6">
    <source>
        <dbReference type="PROSITE" id="PS51063"/>
    </source>
</evidence>
<evidence type="ECO:0000313" key="7">
    <source>
        <dbReference type="EMBL" id="MBB6506998.1"/>
    </source>
</evidence>
<feature type="domain" description="Cyclic nucleotide-binding" evidence="5">
    <location>
        <begin position="36"/>
        <end position="84"/>
    </location>
</feature>
<evidence type="ECO:0000259" key="5">
    <source>
        <dbReference type="PROSITE" id="PS50042"/>
    </source>
</evidence>
<dbReference type="InterPro" id="IPR000595">
    <property type="entry name" value="cNMP-bd_dom"/>
</dbReference>
<accession>A0A7X0JG69</accession>
<dbReference type="Gene3D" id="2.60.120.10">
    <property type="entry name" value="Jelly Rolls"/>
    <property type="match status" value="1"/>
</dbReference>
<dbReference type="GO" id="GO:0003700">
    <property type="term" value="F:DNA-binding transcription factor activity"/>
    <property type="evidence" value="ECO:0007669"/>
    <property type="project" value="InterPro"/>
</dbReference>
<evidence type="ECO:0000256" key="4">
    <source>
        <dbReference type="ARBA" id="ARBA00023231"/>
    </source>
</evidence>
<keyword evidence="4" id="KW-0535">Nitrogen fixation</keyword>
<dbReference type="AlphaFoldDB" id="A0A7X0JG69"/>
<dbReference type="InterPro" id="IPR036388">
    <property type="entry name" value="WH-like_DNA-bd_sf"/>
</dbReference>
<evidence type="ECO:0000313" key="8">
    <source>
        <dbReference type="Proteomes" id="UP000585437"/>
    </source>
</evidence>
<keyword evidence="1" id="KW-0805">Transcription regulation</keyword>
<dbReference type="EMBL" id="JACHBU010000001">
    <property type="protein sequence ID" value="MBB6506998.1"/>
    <property type="molecule type" value="Genomic_DNA"/>
</dbReference>
<dbReference type="CDD" id="cd00038">
    <property type="entry name" value="CAP_ED"/>
    <property type="match status" value="1"/>
</dbReference>
<reference evidence="7 8" key="1">
    <citation type="submission" date="2020-08" db="EMBL/GenBank/DDBJ databases">
        <title>The Agave Microbiome: Exploring the role of microbial communities in plant adaptations to desert environments.</title>
        <authorList>
            <person name="Partida-Martinez L.P."/>
        </authorList>
    </citation>
    <scope>NUCLEOTIDE SEQUENCE [LARGE SCALE GENOMIC DNA]</scope>
    <source>
        <strain evidence="7 8">AS3.12</strain>
    </source>
</reference>
<gene>
    <name evidence="7" type="ORF">F4695_000317</name>
</gene>
<dbReference type="PROSITE" id="PS50042">
    <property type="entry name" value="CNMP_BINDING_3"/>
    <property type="match status" value="1"/>
</dbReference>
<protein>
    <submittedName>
        <fullName evidence="7">CRP/FNR family nitrogen fixation transcriptional regulator</fullName>
    </submittedName>
</protein>
<dbReference type="Proteomes" id="UP000585437">
    <property type="component" value="Unassembled WGS sequence"/>
</dbReference>
<dbReference type="InterPro" id="IPR036390">
    <property type="entry name" value="WH_DNA-bd_sf"/>
</dbReference>
<dbReference type="InterPro" id="IPR018335">
    <property type="entry name" value="Tscrpt_reg_HTH_Crp-type_CS"/>
</dbReference>
<name>A0A7X0JG69_9HYPH</name>
<dbReference type="RefSeq" id="WP_244508750.1">
    <property type="nucleotide sequence ID" value="NZ_JACHBU010000001.1"/>
</dbReference>
<dbReference type="Gene3D" id="1.10.10.10">
    <property type="entry name" value="Winged helix-like DNA-binding domain superfamily/Winged helix DNA-binding domain"/>
    <property type="match status" value="1"/>
</dbReference>
<dbReference type="InterPro" id="IPR018490">
    <property type="entry name" value="cNMP-bd_dom_sf"/>
</dbReference>
<dbReference type="Pfam" id="PF00027">
    <property type="entry name" value="cNMP_binding"/>
    <property type="match status" value="1"/>
</dbReference>
<dbReference type="Pfam" id="PF13545">
    <property type="entry name" value="HTH_Crp_2"/>
    <property type="match status" value="1"/>
</dbReference>
<keyword evidence="3" id="KW-0804">Transcription</keyword>
<dbReference type="InterPro" id="IPR014710">
    <property type="entry name" value="RmlC-like_jellyroll"/>
</dbReference>
<dbReference type="PRINTS" id="PR00034">
    <property type="entry name" value="HTHCRP"/>
</dbReference>
<dbReference type="GO" id="GO:0003677">
    <property type="term" value="F:DNA binding"/>
    <property type="evidence" value="ECO:0007669"/>
    <property type="project" value="UniProtKB-KW"/>
</dbReference>
<keyword evidence="8" id="KW-1185">Reference proteome</keyword>
<dbReference type="FunFam" id="1.10.10.10:FF:000028">
    <property type="entry name" value="Fumarate/nitrate reduction transcriptional regulator Fnr"/>
    <property type="match status" value="1"/>
</dbReference>
<dbReference type="PROSITE" id="PS00042">
    <property type="entry name" value="HTH_CRP_1"/>
    <property type="match status" value="1"/>
</dbReference>
<keyword evidence="2" id="KW-0238">DNA-binding</keyword>
<evidence type="ECO:0000256" key="1">
    <source>
        <dbReference type="ARBA" id="ARBA00023015"/>
    </source>
</evidence>
<evidence type="ECO:0000256" key="3">
    <source>
        <dbReference type="ARBA" id="ARBA00023163"/>
    </source>
</evidence>
<dbReference type="SMART" id="SM00419">
    <property type="entry name" value="HTH_CRP"/>
    <property type="match status" value="1"/>
</dbReference>
<organism evidence="7 8">
    <name type="scientific">Rhizobium soli</name>
    <dbReference type="NCBI Taxonomy" id="424798"/>
    <lineage>
        <taxon>Bacteria</taxon>
        <taxon>Pseudomonadati</taxon>
        <taxon>Pseudomonadota</taxon>
        <taxon>Alphaproteobacteria</taxon>
        <taxon>Hyphomicrobiales</taxon>
        <taxon>Rhizobiaceae</taxon>
        <taxon>Rhizobium/Agrobacterium group</taxon>
        <taxon>Rhizobium</taxon>
    </lineage>
</organism>